<gene>
    <name evidence="1" type="ORF">OGM63_12000</name>
</gene>
<protein>
    <submittedName>
        <fullName evidence="1">Uncharacterized protein</fullName>
    </submittedName>
</protein>
<comment type="caution">
    <text evidence="1">The sequence shown here is derived from an EMBL/GenBank/DDBJ whole genome shotgun (WGS) entry which is preliminary data.</text>
</comment>
<reference evidence="1 2" key="1">
    <citation type="submission" date="2022-10" db="EMBL/GenBank/DDBJ databases">
        <title>Identification of biosynthetic pathway for the production of the potent trypsin inhibitor radiosumin.</title>
        <authorList>
            <person name="Fewer D.P."/>
            <person name="Delbaje E."/>
            <person name="Ouyang X."/>
            <person name="Agostino P.D."/>
            <person name="Wahlsten M."/>
            <person name="Jokela J."/>
            <person name="Permi P."/>
            <person name="Haapaniemi E."/>
            <person name="Koistinen H."/>
        </authorList>
    </citation>
    <scope>NUCLEOTIDE SEQUENCE [LARGE SCALE GENOMIC DNA]</scope>
    <source>
        <strain evidence="1 2">NIES-515</strain>
    </source>
</reference>
<dbReference type="EMBL" id="JAOWRF010000176">
    <property type="protein sequence ID" value="MCV3214224.1"/>
    <property type="molecule type" value="Genomic_DNA"/>
</dbReference>
<proteinExistence type="predicted"/>
<name>A0ABT3B048_9CYAN</name>
<accession>A0ABT3B048</accession>
<evidence type="ECO:0000313" key="2">
    <source>
        <dbReference type="Proteomes" id="UP001526143"/>
    </source>
</evidence>
<dbReference type="Proteomes" id="UP001526143">
    <property type="component" value="Unassembled WGS sequence"/>
</dbReference>
<keyword evidence="2" id="KW-1185">Reference proteome</keyword>
<dbReference type="RefSeq" id="WP_263745790.1">
    <property type="nucleotide sequence ID" value="NZ_JAOWRF010000176.1"/>
</dbReference>
<evidence type="ECO:0000313" key="1">
    <source>
        <dbReference type="EMBL" id="MCV3214224.1"/>
    </source>
</evidence>
<sequence length="41" mass="4699">MPSCWEWVIGQAKYSAKRLEAKRSLALVRFLYITRSGDPVA</sequence>
<organism evidence="1 2">
    <name type="scientific">Plectonema radiosum NIES-515</name>
    <dbReference type="NCBI Taxonomy" id="2986073"/>
    <lineage>
        <taxon>Bacteria</taxon>
        <taxon>Bacillati</taxon>
        <taxon>Cyanobacteriota</taxon>
        <taxon>Cyanophyceae</taxon>
        <taxon>Oscillatoriophycideae</taxon>
        <taxon>Oscillatoriales</taxon>
        <taxon>Microcoleaceae</taxon>
        <taxon>Plectonema</taxon>
    </lineage>
</organism>